<evidence type="ECO:0000313" key="2">
    <source>
        <dbReference type="Proteomes" id="UP000814033"/>
    </source>
</evidence>
<evidence type="ECO:0000313" key="1">
    <source>
        <dbReference type="EMBL" id="KAI0053891.1"/>
    </source>
</evidence>
<sequence length="316" mass="35831">MAPLTPVPHPHSHDSQASPSFVPRPFPPPSLTGVPYEYIVDSLRKLAPHFWNKSATADCSIMYPYFDVSTGLRLRDQNVPRPVHTPEVHLAHNTRDSFGRRFTAPDPDTSRIVMTLHIDYLSAQSTLLRALFSGVSPLDLINTSPRLARTSTTDLSQLPQLHSQNPRHPIVYLPIPDPSSFHYLVTWMYFGLTDDIERALHHRVIRWDRLVANVEYLGMPREIKQFLGSYYGRWLQPAPARPLPAAQLSIGEASDVEEDGDMVVATDMEDEDEVNCMINGHAESWDSDDDMPVDIPRGRSRERLPFQFNGLFKVSQ</sequence>
<dbReference type="EMBL" id="MU275838">
    <property type="protein sequence ID" value="KAI0053891.1"/>
    <property type="molecule type" value="Genomic_DNA"/>
</dbReference>
<protein>
    <submittedName>
        <fullName evidence="1">Uncharacterized protein</fullName>
    </submittedName>
</protein>
<reference evidence="1" key="2">
    <citation type="journal article" date="2022" name="New Phytol.">
        <title>Evolutionary transition to the ectomycorrhizal habit in the genomes of a hyperdiverse lineage of mushroom-forming fungi.</title>
        <authorList>
            <person name="Looney B."/>
            <person name="Miyauchi S."/>
            <person name="Morin E."/>
            <person name="Drula E."/>
            <person name="Courty P.E."/>
            <person name="Kohler A."/>
            <person name="Kuo A."/>
            <person name="LaButti K."/>
            <person name="Pangilinan J."/>
            <person name="Lipzen A."/>
            <person name="Riley R."/>
            <person name="Andreopoulos W."/>
            <person name="He G."/>
            <person name="Johnson J."/>
            <person name="Nolan M."/>
            <person name="Tritt A."/>
            <person name="Barry K.W."/>
            <person name="Grigoriev I.V."/>
            <person name="Nagy L.G."/>
            <person name="Hibbett D."/>
            <person name="Henrissat B."/>
            <person name="Matheny P.B."/>
            <person name="Labbe J."/>
            <person name="Martin F.M."/>
        </authorList>
    </citation>
    <scope>NUCLEOTIDE SEQUENCE</scope>
    <source>
        <strain evidence="1">FP105234-sp</strain>
    </source>
</reference>
<name>A0ACB8SDB8_9AGAM</name>
<gene>
    <name evidence="1" type="ORF">FA95DRAFT_1600410</name>
</gene>
<dbReference type="Proteomes" id="UP000814033">
    <property type="component" value="Unassembled WGS sequence"/>
</dbReference>
<organism evidence="1 2">
    <name type="scientific">Auriscalpium vulgare</name>
    <dbReference type="NCBI Taxonomy" id="40419"/>
    <lineage>
        <taxon>Eukaryota</taxon>
        <taxon>Fungi</taxon>
        <taxon>Dikarya</taxon>
        <taxon>Basidiomycota</taxon>
        <taxon>Agaricomycotina</taxon>
        <taxon>Agaricomycetes</taxon>
        <taxon>Russulales</taxon>
        <taxon>Auriscalpiaceae</taxon>
        <taxon>Auriscalpium</taxon>
    </lineage>
</organism>
<comment type="caution">
    <text evidence="1">The sequence shown here is derived from an EMBL/GenBank/DDBJ whole genome shotgun (WGS) entry which is preliminary data.</text>
</comment>
<keyword evidence="2" id="KW-1185">Reference proteome</keyword>
<proteinExistence type="predicted"/>
<reference evidence="1" key="1">
    <citation type="submission" date="2021-02" db="EMBL/GenBank/DDBJ databases">
        <authorList>
            <consortium name="DOE Joint Genome Institute"/>
            <person name="Ahrendt S."/>
            <person name="Looney B.P."/>
            <person name="Miyauchi S."/>
            <person name="Morin E."/>
            <person name="Drula E."/>
            <person name="Courty P.E."/>
            <person name="Chicoki N."/>
            <person name="Fauchery L."/>
            <person name="Kohler A."/>
            <person name="Kuo A."/>
            <person name="Labutti K."/>
            <person name="Pangilinan J."/>
            <person name="Lipzen A."/>
            <person name="Riley R."/>
            <person name="Andreopoulos W."/>
            <person name="He G."/>
            <person name="Johnson J."/>
            <person name="Barry K.W."/>
            <person name="Grigoriev I.V."/>
            <person name="Nagy L."/>
            <person name="Hibbett D."/>
            <person name="Henrissat B."/>
            <person name="Matheny P.B."/>
            <person name="Labbe J."/>
            <person name="Martin F."/>
        </authorList>
    </citation>
    <scope>NUCLEOTIDE SEQUENCE</scope>
    <source>
        <strain evidence="1">FP105234-sp</strain>
    </source>
</reference>
<accession>A0ACB8SDB8</accession>